<protein>
    <submittedName>
        <fullName evidence="2">Type 1 glutamine amidotransferase</fullName>
        <ecNumber evidence="2">3.4.-.-</ecNumber>
    </submittedName>
</protein>
<dbReference type="GO" id="GO:0016787">
    <property type="term" value="F:hydrolase activity"/>
    <property type="evidence" value="ECO:0007669"/>
    <property type="project" value="UniProtKB-KW"/>
</dbReference>
<keyword evidence="3" id="KW-1185">Reference proteome</keyword>
<dbReference type="EC" id="3.4.-.-" evidence="2"/>
<dbReference type="CDD" id="cd01741">
    <property type="entry name" value="GATase1_1"/>
    <property type="match status" value="1"/>
</dbReference>
<proteinExistence type="predicted"/>
<feature type="domain" description="Glutamine amidotransferase" evidence="1">
    <location>
        <begin position="76"/>
        <end position="188"/>
    </location>
</feature>
<dbReference type="EMBL" id="JBITLV010000002">
    <property type="protein sequence ID" value="MFI7587321.1"/>
    <property type="molecule type" value="Genomic_DNA"/>
</dbReference>
<dbReference type="Gene3D" id="3.40.50.880">
    <property type="match status" value="1"/>
</dbReference>
<gene>
    <name evidence="2" type="ORF">ACIB24_09635</name>
</gene>
<dbReference type="SUPFAM" id="SSF52317">
    <property type="entry name" value="Class I glutamine amidotransferase-like"/>
    <property type="match status" value="1"/>
</dbReference>
<keyword evidence="2" id="KW-0315">Glutamine amidotransferase</keyword>
<keyword evidence="2" id="KW-0378">Hydrolase</keyword>
<sequence>MTRPLLVVEHEADASLDLMDPPLRAASPVVVVRPYLGEALPGVADLTAFAGLVVLGGEMAAWEDERAPWLPATRALLAQAVRTQLPTLGICLGAQLLAHATGGRAMRGDDGLEVGAVPLRVLPGADGDPVVPAADFTSLTYHRDVVGRLPADAELLVTGDRYPVQAFRVGARAWGVQYHPEVSVRAFEHWMDTSATLADEVGARGGDVAQLRAEVGAADGVQAELATAHAMGVAQVAGRPQESV</sequence>
<dbReference type="PANTHER" id="PTHR42695">
    <property type="entry name" value="GLUTAMINE AMIDOTRANSFERASE YLR126C-RELATED"/>
    <property type="match status" value="1"/>
</dbReference>
<dbReference type="InterPro" id="IPR029062">
    <property type="entry name" value="Class_I_gatase-like"/>
</dbReference>
<dbReference type="InterPro" id="IPR017926">
    <property type="entry name" value="GATASE"/>
</dbReference>
<name>A0ABW8ALT5_9ACTN</name>
<dbReference type="RefSeq" id="WP_398278705.1">
    <property type="nucleotide sequence ID" value="NZ_JBITLV010000002.1"/>
</dbReference>
<accession>A0ABW8ALT5</accession>
<dbReference type="Proteomes" id="UP001612915">
    <property type="component" value="Unassembled WGS sequence"/>
</dbReference>
<comment type="caution">
    <text evidence="2">The sequence shown here is derived from an EMBL/GenBank/DDBJ whole genome shotgun (WGS) entry which is preliminary data.</text>
</comment>
<evidence type="ECO:0000313" key="2">
    <source>
        <dbReference type="EMBL" id="MFI7587321.1"/>
    </source>
</evidence>
<reference evidence="2 3" key="1">
    <citation type="submission" date="2024-10" db="EMBL/GenBank/DDBJ databases">
        <title>The Natural Products Discovery Center: Release of the First 8490 Sequenced Strains for Exploring Actinobacteria Biosynthetic Diversity.</title>
        <authorList>
            <person name="Kalkreuter E."/>
            <person name="Kautsar S.A."/>
            <person name="Yang D."/>
            <person name="Bader C.D."/>
            <person name="Teijaro C.N."/>
            <person name="Fluegel L."/>
            <person name="Davis C.M."/>
            <person name="Simpson J.R."/>
            <person name="Lauterbach L."/>
            <person name="Steele A.D."/>
            <person name="Gui C."/>
            <person name="Meng S."/>
            <person name="Li G."/>
            <person name="Viehrig K."/>
            <person name="Ye F."/>
            <person name="Su P."/>
            <person name="Kiefer A.F."/>
            <person name="Nichols A."/>
            <person name="Cepeda A.J."/>
            <person name="Yan W."/>
            <person name="Fan B."/>
            <person name="Jiang Y."/>
            <person name="Adhikari A."/>
            <person name="Zheng C.-J."/>
            <person name="Schuster L."/>
            <person name="Cowan T.M."/>
            <person name="Smanski M.J."/>
            <person name="Chevrette M.G."/>
            <person name="De Carvalho L.P.S."/>
            <person name="Shen B."/>
        </authorList>
    </citation>
    <scope>NUCLEOTIDE SEQUENCE [LARGE SCALE GENOMIC DNA]</scope>
    <source>
        <strain evidence="2 3">NPDC049639</strain>
    </source>
</reference>
<evidence type="ECO:0000259" key="1">
    <source>
        <dbReference type="Pfam" id="PF00117"/>
    </source>
</evidence>
<dbReference type="InterPro" id="IPR044992">
    <property type="entry name" value="ChyE-like"/>
</dbReference>
<dbReference type="PANTHER" id="PTHR42695:SF5">
    <property type="entry name" value="GLUTAMINE AMIDOTRANSFERASE YLR126C-RELATED"/>
    <property type="match status" value="1"/>
</dbReference>
<evidence type="ECO:0000313" key="3">
    <source>
        <dbReference type="Proteomes" id="UP001612915"/>
    </source>
</evidence>
<organism evidence="2 3">
    <name type="scientific">Spongisporangium articulatum</name>
    <dbReference type="NCBI Taxonomy" id="3362603"/>
    <lineage>
        <taxon>Bacteria</taxon>
        <taxon>Bacillati</taxon>
        <taxon>Actinomycetota</taxon>
        <taxon>Actinomycetes</taxon>
        <taxon>Kineosporiales</taxon>
        <taxon>Kineosporiaceae</taxon>
        <taxon>Spongisporangium</taxon>
    </lineage>
</organism>
<dbReference type="PROSITE" id="PS51273">
    <property type="entry name" value="GATASE_TYPE_1"/>
    <property type="match status" value="1"/>
</dbReference>
<dbReference type="Pfam" id="PF00117">
    <property type="entry name" value="GATase"/>
    <property type="match status" value="1"/>
</dbReference>